<protein>
    <recommendedName>
        <fullName evidence="4">NusG-like N-terminal domain-containing protein</fullName>
    </recommendedName>
</protein>
<dbReference type="InterPro" id="IPR008991">
    <property type="entry name" value="Translation_prot_SH3-like_sf"/>
</dbReference>
<dbReference type="InterPro" id="IPR006645">
    <property type="entry name" value="NGN-like_dom"/>
</dbReference>
<dbReference type="Proteomes" id="UP000635565">
    <property type="component" value="Unassembled WGS sequence"/>
</dbReference>
<reference evidence="5 6" key="1">
    <citation type="journal article" date="2021" name="Int. J. Syst. Evol. Microbiol.">
        <title>Reticulibacter mediterranei gen. nov., sp. nov., within the new family Reticulibacteraceae fam. nov., and Ktedonospora formicarum gen. nov., sp. nov., Ktedonobacter robiniae sp. nov., Dictyobacter formicarum sp. nov. and Dictyobacter arantiisoli sp. nov., belonging to the class Ktedonobacteria.</title>
        <authorList>
            <person name="Yabe S."/>
            <person name="Zheng Y."/>
            <person name="Wang C.M."/>
            <person name="Sakai Y."/>
            <person name="Abe K."/>
            <person name="Yokota A."/>
            <person name="Donadio S."/>
            <person name="Cavaletti L."/>
            <person name="Monciardini P."/>
        </authorList>
    </citation>
    <scope>NUCLEOTIDE SEQUENCE [LARGE SCALE GENOMIC DNA]</scope>
    <source>
        <strain evidence="5 6">SOSP1-9</strain>
    </source>
</reference>
<comment type="caution">
    <text evidence="5">The sequence shown here is derived from an EMBL/GenBank/DDBJ whole genome shotgun (WGS) entry which is preliminary data.</text>
</comment>
<evidence type="ECO:0000256" key="2">
    <source>
        <dbReference type="ARBA" id="ARBA00023015"/>
    </source>
</evidence>
<sequence>MVDTDTNGVLYTSMFSDHSPWYVIHCKVGREKYTSEILRSNLGLTAFLPVKKIWNKGEMRHIPLFPGYFFLQADLQRTALSHIHRSPGVLHLLTSGGSPQKVPFDLIETLMTEISRLNDNSIVPFQPGDNVYIVDGPLHNLEAVFIGPTTPRKRVQILLNLLGRLTKTEVAVSALKKNTEECKIVNTHFDKKRYTRGKGRKTYNHVKRIK</sequence>
<feature type="domain" description="NusG-like N-terminal" evidence="4">
    <location>
        <begin position="18"/>
        <end position="114"/>
    </location>
</feature>
<dbReference type="Pfam" id="PF02357">
    <property type="entry name" value="NusG"/>
    <property type="match status" value="1"/>
</dbReference>
<keyword evidence="2" id="KW-0805">Transcription regulation</keyword>
<dbReference type="PANTHER" id="PTHR30265:SF7">
    <property type="entry name" value="TRANSCRIPTION ANTITERMINATION PROTEIN RFAH"/>
    <property type="match status" value="1"/>
</dbReference>
<dbReference type="InterPro" id="IPR043425">
    <property type="entry name" value="NusG-like"/>
</dbReference>
<dbReference type="PANTHER" id="PTHR30265">
    <property type="entry name" value="RHO-INTERACTING TRANSCRIPTION TERMINATION FACTOR NUSG"/>
    <property type="match status" value="1"/>
</dbReference>
<keyword evidence="1" id="KW-0889">Transcription antitermination</keyword>
<evidence type="ECO:0000313" key="6">
    <source>
        <dbReference type="Proteomes" id="UP000635565"/>
    </source>
</evidence>
<gene>
    <name evidence="5" type="ORF">KSZ_04640</name>
</gene>
<evidence type="ECO:0000256" key="3">
    <source>
        <dbReference type="ARBA" id="ARBA00023163"/>
    </source>
</evidence>
<evidence type="ECO:0000256" key="1">
    <source>
        <dbReference type="ARBA" id="ARBA00022814"/>
    </source>
</evidence>
<dbReference type="InterPro" id="IPR036735">
    <property type="entry name" value="NGN_dom_sf"/>
</dbReference>
<keyword evidence="6" id="KW-1185">Reference proteome</keyword>
<name>A0ABQ3VAL0_9CHLR</name>
<dbReference type="CDD" id="cd06091">
    <property type="entry name" value="KOW_NusG"/>
    <property type="match status" value="1"/>
</dbReference>
<dbReference type="SUPFAM" id="SSF82679">
    <property type="entry name" value="N-utilization substance G protein NusG, N-terminal domain"/>
    <property type="match status" value="1"/>
</dbReference>
<accession>A0ABQ3VAL0</accession>
<evidence type="ECO:0000313" key="5">
    <source>
        <dbReference type="EMBL" id="GHO82458.1"/>
    </source>
</evidence>
<organism evidence="5 6">
    <name type="scientific">Dictyobacter formicarum</name>
    <dbReference type="NCBI Taxonomy" id="2778368"/>
    <lineage>
        <taxon>Bacteria</taxon>
        <taxon>Bacillati</taxon>
        <taxon>Chloroflexota</taxon>
        <taxon>Ktedonobacteria</taxon>
        <taxon>Ktedonobacterales</taxon>
        <taxon>Dictyobacteraceae</taxon>
        <taxon>Dictyobacter</taxon>
    </lineage>
</organism>
<dbReference type="Gene3D" id="3.30.70.940">
    <property type="entry name" value="NusG, N-terminal domain"/>
    <property type="match status" value="1"/>
</dbReference>
<dbReference type="SMART" id="SM00738">
    <property type="entry name" value="NGN"/>
    <property type="match status" value="1"/>
</dbReference>
<dbReference type="SUPFAM" id="SSF50104">
    <property type="entry name" value="Translation proteins SH3-like domain"/>
    <property type="match status" value="1"/>
</dbReference>
<dbReference type="RefSeq" id="WP_201360124.1">
    <property type="nucleotide sequence ID" value="NZ_BNJJ01000001.1"/>
</dbReference>
<proteinExistence type="predicted"/>
<evidence type="ECO:0000259" key="4">
    <source>
        <dbReference type="SMART" id="SM00738"/>
    </source>
</evidence>
<keyword evidence="3" id="KW-0804">Transcription</keyword>
<dbReference type="EMBL" id="BNJJ01000001">
    <property type="protein sequence ID" value="GHO82458.1"/>
    <property type="molecule type" value="Genomic_DNA"/>
</dbReference>